<organism evidence="1 2">
    <name type="scientific">Heliocybe sulcata</name>
    <dbReference type="NCBI Taxonomy" id="5364"/>
    <lineage>
        <taxon>Eukaryota</taxon>
        <taxon>Fungi</taxon>
        <taxon>Dikarya</taxon>
        <taxon>Basidiomycota</taxon>
        <taxon>Agaricomycotina</taxon>
        <taxon>Agaricomycetes</taxon>
        <taxon>Gloeophyllales</taxon>
        <taxon>Gloeophyllaceae</taxon>
        <taxon>Heliocybe</taxon>
    </lineage>
</organism>
<evidence type="ECO:0000313" key="1">
    <source>
        <dbReference type="EMBL" id="TFK47342.1"/>
    </source>
</evidence>
<proteinExistence type="predicted"/>
<sequence length="147" mass="16239">CRYCPGVVLEHRENHLIIHLSKVETCPNAPPSVRVKAASLLMTKYGANEESAPASGAPVLAESQVTAVNPDAVVEQPPKKAKLSKQQSLNLFVDRPMSTSEVQQANLSFLQYLVNSQLAFRTAEDPFLADWAYKLRPSYDVPSRFVL</sequence>
<dbReference type="AlphaFoldDB" id="A0A5C3MPN3"/>
<accession>A0A5C3MPN3</accession>
<dbReference type="OrthoDB" id="3049142at2759"/>
<name>A0A5C3MPN3_9AGAM</name>
<feature type="non-terminal residue" evidence="1">
    <location>
        <position position="1"/>
    </location>
</feature>
<protein>
    <submittedName>
        <fullName evidence="1">Uncharacterized protein</fullName>
    </submittedName>
</protein>
<keyword evidence="2" id="KW-1185">Reference proteome</keyword>
<dbReference type="Proteomes" id="UP000305948">
    <property type="component" value="Unassembled WGS sequence"/>
</dbReference>
<gene>
    <name evidence="1" type="ORF">OE88DRAFT_1595531</name>
</gene>
<evidence type="ECO:0000313" key="2">
    <source>
        <dbReference type="Proteomes" id="UP000305948"/>
    </source>
</evidence>
<dbReference type="EMBL" id="ML213524">
    <property type="protein sequence ID" value="TFK47342.1"/>
    <property type="molecule type" value="Genomic_DNA"/>
</dbReference>
<feature type="non-terminal residue" evidence="1">
    <location>
        <position position="147"/>
    </location>
</feature>
<reference evidence="1 2" key="1">
    <citation type="journal article" date="2019" name="Nat. Ecol. Evol.">
        <title>Megaphylogeny resolves global patterns of mushroom evolution.</title>
        <authorList>
            <person name="Varga T."/>
            <person name="Krizsan K."/>
            <person name="Foldi C."/>
            <person name="Dima B."/>
            <person name="Sanchez-Garcia M."/>
            <person name="Sanchez-Ramirez S."/>
            <person name="Szollosi G.J."/>
            <person name="Szarkandi J.G."/>
            <person name="Papp V."/>
            <person name="Albert L."/>
            <person name="Andreopoulos W."/>
            <person name="Angelini C."/>
            <person name="Antonin V."/>
            <person name="Barry K.W."/>
            <person name="Bougher N.L."/>
            <person name="Buchanan P."/>
            <person name="Buyck B."/>
            <person name="Bense V."/>
            <person name="Catcheside P."/>
            <person name="Chovatia M."/>
            <person name="Cooper J."/>
            <person name="Damon W."/>
            <person name="Desjardin D."/>
            <person name="Finy P."/>
            <person name="Geml J."/>
            <person name="Haridas S."/>
            <person name="Hughes K."/>
            <person name="Justo A."/>
            <person name="Karasinski D."/>
            <person name="Kautmanova I."/>
            <person name="Kiss B."/>
            <person name="Kocsube S."/>
            <person name="Kotiranta H."/>
            <person name="LaButti K.M."/>
            <person name="Lechner B.E."/>
            <person name="Liimatainen K."/>
            <person name="Lipzen A."/>
            <person name="Lukacs Z."/>
            <person name="Mihaltcheva S."/>
            <person name="Morgado L.N."/>
            <person name="Niskanen T."/>
            <person name="Noordeloos M.E."/>
            <person name="Ohm R.A."/>
            <person name="Ortiz-Santana B."/>
            <person name="Ovrebo C."/>
            <person name="Racz N."/>
            <person name="Riley R."/>
            <person name="Savchenko A."/>
            <person name="Shiryaev A."/>
            <person name="Soop K."/>
            <person name="Spirin V."/>
            <person name="Szebenyi C."/>
            <person name="Tomsovsky M."/>
            <person name="Tulloss R.E."/>
            <person name="Uehling J."/>
            <person name="Grigoriev I.V."/>
            <person name="Vagvolgyi C."/>
            <person name="Papp T."/>
            <person name="Martin F.M."/>
            <person name="Miettinen O."/>
            <person name="Hibbett D.S."/>
            <person name="Nagy L.G."/>
        </authorList>
    </citation>
    <scope>NUCLEOTIDE SEQUENCE [LARGE SCALE GENOMIC DNA]</scope>
    <source>
        <strain evidence="1 2">OMC1185</strain>
    </source>
</reference>